<dbReference type="SUPFAM" id="SSF52540">
    <property type="entry name" value="P-loop containing nucleoside triphosphate hydrolases"/>
    <property type="match status" value="1"/>
</dbReference>
<dbReference type="RefSeq" id="WP_373657362.1">
    <property type="nucleotide sequence ID" value="NZ_JBGUAW010000018.1"/>
</dbReference>
<reference evidence="1 2" key="1">
    <citation type="submission" date="2024-08" db="EMBL/GenBank/DDBJ databases">
        <title>Whole-genome sequencing of halo(alkali)philic microorganisms from hypersaline lakes.</title>
        <authorList>
            <person name="Sorokin D.Y."/>
            <person name="Merkel A.Y."/>
            <person name="Messina E."/>
            <person name="Yakimov M."/>
        </authorList>
    </citation>
    <scope>NUCLEOTIDE SEQUENCE [LARGE SCALE GENOMIC DNA]</scope>
    <source>
        <strain evidence="1 2">Cl-TMA</strain>
    </source>
</reference>
<name>A0ABV4TZ79_9GAMM</name>
<keyword evidence="1" id="KW-0378">Hydrolase</keyword>
<sequence>MAEIIWGSTPKPVSSQQLASFFDEKGDSIDGFLYIGYPLIGTPEGRFRIDATLVSPTYGVVLFNLVEGRDIEDYEDEQDETYNRIVAKFRNHKTLTKGRKLIIEPWVVTFAPAAQFSPDPTGDYPITNTKTLDSFFDSLPDIDPKVYEPTLSVVQSISTIRKGKRKRNLKDPNSRGSTLKFLEDSIANLDNQQGHAVIETVDDVQRIRGLAGSGKTIVLALKAAYLHAQNPDWKIAVTFHTRALKGQFHQLINTFVIEQTNEEPDWKNIEIINAWGAPGGQDRDGIYYRFCQRNGLEFYDYTSAKRSFGRGYEFEGACEEALTQVTDPQPEYDAILVDEAQDFAPAFLRICYESLGETKRLVYAYDELQSLSEKSLPPPEEVFGYNSEGEPRVRFTEPEPGKPKQDIILEKCYRNSRPVLTTAHALGFGIYREPDSRTGTGLIQMFDHRELWLDVGYEVLDGALEDGSRVLLGRTENSSPAFLEDHSPKNDLIQFHCFHDKDEQASWLSQEIQKNLNEEELQFDDIIIINPDPLTTRKEVGPVRETLFNNGINSHLAGVDTSPDVFFEPDGESLAFTGIYRAKGNEAGMVYIMNAQDCYSSFGNLARVRNRLFSAITRSKAWVRVLGVGENMEKLIEEFNEVRGKKFNLDFTYPTEEQREHLNIVNRDMSTEEKQRLEKGTKDLSKLLDDIEAGNLFLSDLPEEQIARLKTLLGGKE</sequence>
<dbReference type="Proteomes" id="UP001575181">
    <property type="component" value="Unassembled WGS sequence"/>
</dbReference>
<evidence type="ECO:0000313" key="2">
    <source>
        <dbReference type="Proteomes" id="UP001575181"/>
    </source>
</evidence>
<proteinExistence type="predicted"/>
<accession>A0ABV4TZ79</accession>
<keyword evidence="1" id="KW-0547">Nucleotide-binding</keyword>
<gene>
    <name evidence="1" type="ORF">ACERLL_17350</name>
</gene>
<keyword evidence="2" id="KW-1185">Reference proteome</keyword>
<comment type="caution">
    <text evidence="1">The sequence shown here is derived from an EMBL/GenBank/DDBJ whole genome shotgun (WGS) entry which is preliminary data.</text>
</comment>
<dbReference type="GO" id="GO:0004386">
    <property type="term" value="F:helicase activity"/>
    <property type="evidence" value="ECO:0007669"/>
    <property type="project" value="UniProtKB-KW"/>
</dbReference>
<dbReference type="EMBL" id="JBGUAW010000018">
    <property type="protein sequence ID" value="MFA9462573.1"/>
    <property type="molecule type" value="Genomic_DNA"/>
</dbReference>
<protein>
    <submittedName>
        <fullName evidence="1">DEAD/DEAH box helicase</fullName>
    </submittedName>
</protein>
<organism evidence="1 2">
    <name type="scientific">Thiohalorhabdus methylotrophus</name>
    <dbReference type="NCBI Taxonomy" id="3242694"/>
    <lineage>
        <taxon>Bacteria</taxon>
        <taxon>Pseudomonadati</taxon>
        <taxon>Pseudomonadota</taxon>
        <taxon>Gammaproteobacteria</taxon>
        <taxon>Thiohalorhabdales</taxon>
        <taxon>Thiohalorhabdaceae</taxon>
        <taxon>Thiohalorhabdus</taxon>
    </lineage>
</organism>
<evidence type="ECO:0000313" key="1">
    <source>
        <dbReference type="EMBL" id="MFA9462573.1"/>
    </source>
</evidence>
<keyword evidence="1" id="KW-0067">ATP-binding</keyword>
<dbReference type="InterPro" id="IPR027417">
    <property type="entry name" value="P-loop_NTPase"/>
</dbReference>
<keyword evidence="1" id="KW-0347">Helicase</keyword>
<dbReference type="Gene3D" id="3.40.50.300">
    <property type="entry name" value="P-loop containing nucleotide triphosphate hydrolases"/>
    <property type="match status" value="2"/>
</dbReference>